<name>A0AAV9W8J5_9PEZI</name>
<reference evidence="1 2" key="1">
    <citation type="submission" date="2023-08" db="EMBL/GenBank/DDBJ databases">
        <authorList>
            <person name="Palmer J.M."/>
        </authorList>
    </citation>
    <scope>NUCLEOTIDE SEQUENCE [LARGE SCALE GENOMIC DNA]</scope>
    <source>
        <strain evidence="1 2">TWF481</strain>
    </source>
</reference>
<evidence type="ECO:0000313" key="2">
    <source>
        <dbReference type="Proteomes" id="UP001370758"/>
    </source>
</evidence>
<dbReference type="EMBL" id="JAVHJL010000005">
    <property type="protein sequence ID" value="KAK6503891.1"/>
    <property type="molecule type" value="Genomic_DNA"/>
</dbReference>
<comment type="caution">
    <text evidence="1">The sequence shown here is derived from an EMBL/GenBank/DDBJ whole genome shotgun (WGS) entry which is preliminary data.</text>
</comment>
<keyword evidence="2" id="KW-1185">Reference proteome</keyword>
<accession>A0AAV9W8J5</accession>
<dbReference type="AlphaFoldDB" id="A0AAV9W8J5"/>
<evidence type="ECO:0000313" key="1">
    <source>
        <dbReference type="EMBL" id="KAK6503891.1"/>
    </source>
</evidence>
<sequence>MLLTDDGVSGLWDLSKPQIDGCTTENVQVLVDKAPRLVPLSIVKSMVGQYQVLVGTSSRYQSIAVKSIAAKDTPQKVQPFGPLSIVIPKPFKLD</sequence>
<proteinExistence type="predicted"/>
<organism evidence="1 2">
    <name type="scientific">Arthrobotrys musiformis</name>
    <dbReference type="NCBI Taxonomy" id="47236"/>
    <lineage>
        <taxon>Eukaryota</taxon>
        <taxon>Fungi</taxon>
        <taxon>Dikarya</taxon>
        <taxon>Ascomycota</taxon>
        <taxon>Pezizomycotina</taxon>
        <taxon>Orbiliomycetes</taxon>
        <taxon>Orbiliales</taxon>
        <taxon>Orbiliaceae</taxon>
        <taxon>Arthrobotrys</taxon>
    </lineage>
</organism>
<gene>
    <name evidence="1" type="ORF">TWF481_008892</name>
</gene>
<protein>
    <submittedName>
        <fullName evidence="1">Uncharacterized protein</fullName>
    </submittedName>
</protein>
<dbReference type="Proteomes" id="UP001370758">
    <property type="component" value="Unassembled WGS sequence"/>
</dbReference>